<keyword evidence="4" id="KW-1185">Reference proteome</keyword>
<reference evidence="3" key="1">
    <citation type="journal article" date="2023" name="Mol. Phylogenet. Evol.">
        <title>Genome-scale phylogeny and comparative genomics of the fungal order Sordariales.</title>
        <authorList>
            <person name="Hensen N."/>
            <person name="Bonometti L."/>
            <person name="Westerberg I."/>
            <person name="Brannstrom I.O."/>
            <person name="Guillou S."/>
            <person name="Cros-Aarteil S."/>
            <person name="Calhoun S."/>
            <person name="Haridas S."/>
            <person name="Kuo A."/>
            <person name="Mondo S."/>
            <person name="Pangilinan J."/>
            <person name="Riley R."/>
            <person name="LaButti K."/>
            <person name="Andreopoulos B."/>
            <person name="Lipzen A."/>
            <person name="Chen C."/>
            <person name="Yan M."/>
            <person name="Daum C."/>
            <person name="Ng V."/>
            <person name="Clum A."/>
            <person name="Steindorff A."/>
            <person name="Ohm R.A."/>
            <person name="Martin F."/>
            <person name="Silar P."/>
            <person name="Natvig D.O."/>
            <person name="Lalanne C."/>
            <person name="Gautier V."/>
            <person name="Ament-Velasquez S.L."/>
            <person name="Kruys A."/>
            <person name="Hutchinson M.I."/>
            <person name="Powell A.J."/>
            <person name="Barry K."/>
            <person name="Miller A.N."/>
            <person name="Grigoriev I.V."/>
            <person name="Debuchy R."/>
            <person name="Gladieux P."/>
            <person name="Hiltunen Thoren M."/>
            <person name="Johannesson H."/>
        </authorList>
    </citation>
    <scope>NUCLEOTIDE SEQUENCE</scope>
    <source>
        <strain evidence="3">PSN309</strain>
    </source>
</reference>
<dbReference type="Gene3D" id="2.30.60.10">
    <property type="entry name" value="Cyanovirin-N"/>
    <property type="match status" value="1"/>
</dbReference>
<dbReference type="EMBL" id="MU864389">
    <property type="protein sequence ID" value="KAK4188357.1"/>
    <property type="molecule type" value="Genomic_DNA"/>
</dbReference>
<comment type="caution">
    <text evidence="3">The sequence shown here is derived from an EMBL/GenBank/DDBJ whole genome shotgun (WGS) entry which is preliminary data.</text>
</comment>
<keyword evidence="1" id="KW-0732">Signal</keyword>
<evidence type="ECO:0000259" key="2">
    <source>
        <dbReference type="Pfam" id="PF08881"/>
    </source>
</evidence>
<reference evidence="3" key="2">
    <citation type="submission" date="2023-05" db="EMBL/GenBank/DDBJ databases">
        <authorList>
            <consortium name="Lawrence Berkeley National Laboratory"/>
            <person name="Steindorff A."/>
            <person name="Hensen N."/>
            <person name="Bonometti L."/>
            <person name="Westerberg I."/>
            <person name="Brannstrom I.O."/>
            <person name="Guillou S."/>
            <person name="Cros-Aarteil S."/>
            <person name="Calhoun S."/>
            <person name="Haridas S."/>
            <person name="Kuo A."/>
            <person name="Mondo S."/>
            <person name="Pangilinan J."/>
            <person name="Riley R."/>
            <person name="Labutti K."/>
            <person name="Andreopoulos B."/>
            <person name="Lipzen A."/>
            <person name="Chen C."/>
            <person name="Yanf M."/>
            <person name="Daum C."/>
            <person name="Ng V."/>
            <person name="Clum A."/>
            <person name="Ohm R."/>
            <person name="Martin F."/>
            <person name="Silar P."/>
            <person name="Natvig D."/>
            <person name="Lalanne C."/>
            <person name="Gautier V."/>
            <person name="Ament-Velasquez S.L."/>
            <person name="Kruys A."/>
            <person name="Hutchinson M.I."/>
            <person name="Powell A.J."/>
            <person name="Barry K."/>
            <person name="Miller A.N."/>
            <person name="Grigoriev I.V."/>
            <person name="Debuchy R."/>
            <person name="Gladieux P."/>
            <person name="Thoren M.H."/>
            <person name="Johannesson H."/>
        </authorList>
    </citation>
    <scope>NUCLEOTIDE SEQUENCE</scope>
    <source>
        <strain evidence="3">PSN309</strain>
    </source>
</reference>
<proteinExistence type="predicted"/>
<organism evidence="3 4">
    <name type="scientific">Podospora australis</name>
    <dbReference type="NCBI Taxonomy" id="1536484"/>
    <lineage>
        <taxon>Eukaryota</taxon>
        <taxon>Fungi</taxon>
        <taxon>Dikarya</taxon>
        <taxon>Ascomycota</taxon>
        <taxon>Pezizomycotina</taxon>
        <taxon>Sordariomycetes</taxon>
        <taxon>Sordariomycetidae</taxon>
        <taxon>Sordariales</taxon>
        <taxon>Podosporaceae</taxon>
        <taxon>Podospora</taxon>
    </lineage>
</organism>
<dbReference type="Proteomes" id="UP001302126">
    <property type="component" value="Unassembled WGS sequence"/>
</dbReference>
<evidence type="ECO:0000256" key="1">
    <source>
        <dbReference type="SAM" id="SignalP"/>
    </source>
</evidence>
<accession>A0AAN6WXL7</accession>
<gene>
    <name evidence="3" type="ORF">QBC35DRAFT_205962</name>
</gene>
<feature type="signal peptide" evidence="1">
    <location>
        <begin position="1"/>
        <end position="24"/>
    </location>
</feature>
<dbReference type="Pfam" id="PF08881">
    <property type="entry name" value="CVNH"/>
    <property type="match status" value="1"/>
</dbReference>
<dbReference type="SUPFAM" id="SSF51322">
    <property type="entry name" value="Cyanovirin-N"/>
    <property type="match status" value="1"/>
</dbReference>
<dbReference type="InterPro" id="IPR011058">
    <property type="entry name" value="Cyanovirin-N"/>
</dbReference>
<dbReference type="AlphaFoldDB" id="A0AAN6WXL7"/>
<protein>
    <recommendedName>
        <fullName evidence="2">Cyanovirin-N domain-containing protein</fullName>
    </recommendedName>
</protein>
<dbReference type="InterPro" id="IPR036673">
    <property type="entry name" value="Cyanovirin-N_sf"/>
</dbReference>
<evidence type="ECO:0000313" key="4">
    <source>
        <dbReference type="Proteomes" id="UP001302126"/>
    </source>
</evidence>
<feature type="domain" description="Cyanovirin-N" evidence="2">
    <location>
        <begin position="41"/>
        <end position="129"/>
    </location>
</feature>
<name>A0AAN6WXL7_9PEZI</name>
<feature type="chain" id="PRO_5042946787" description="Cyanovirin-N domain-containing protein" evidence="1">
    <location>
        <begin position="25"/>
        <end position="147"/>
    </location>
</feature>
<sequence>MEFLSHPVIIAALGMFALGWVASGDGGFVHDCAYAGASLTDNHWLGMYCLNDNVTTWGYNYTWLDLDGCIGNNAGQLFVIENGSYSGTCTNCTIAHDTTLNLTCSCWDTTGHHIISTLDLNTTVFDFNGSAGCLSHMGNKTWEPESL</sequence>
<evidence type="ECO:0000313" key="3">
    <source>
        <dbReference type="EMBL" id="KAK4188357.1"/>
    </source>
</evidence>